<keyword evidence="2" id="KW-1185">Reference proteome</keyword>
<name>A0ABN7WSF0_GIGMA</name>
<comment type="caution">
    <text evidence="1">The sequence shown here is derived from an EMBL/GenBank/DDBJ whole genome shotgun (WGS) entry which is preliminary data.</text>
</comment>
<proteinExistence type="predicted"/>
<feature type="non-terminal residue" evidence="1">
    <location>
        <position position="1"/>
    </location>
</feature>
<evidence type="ECO:0000313" key="2">
    <source>
        <dbReference type="Proteomes" id="UP000789901"/>
    </source>
</evidence>
<gene>
    <name evidence="1" type="ORF">GMARGA_LOCUS34443</name>
</gene>
<dbReference type="Proteomes" id="UP000789901">
    <property type="component" value="Unassembled WGS sequence"/>
</dbReference>
<sequence length="46" mass="5148">AKLVKPLSLKAKSEFHKELKSIACSTCSSLTSREFTSSKTAWTTWE</sequence>
<accession>A0ABN7WSF0</accession>
<evidence type="ECO:0000313" key="1">
    <source>
        <dbReference type="EMBL" id="CAG8839415.1"/>
    </source>
</evidence>
<reference evidence="1 2" key="1">
    <citation type="submission" date="2021-06" db="EMBL/GenBank/DDBJ databases">
        <authorList>
            <person name="Kallberg Y."/>
            <person name="Tangrot J."/>
            <person name="Rosling A."/>
        </authorList>
    </citation>
    <scope>NUCLEOTIDE SEQUENCE [LARGE SCALE GENOMIC DNA]</scope>
    <source>
        <strain evidence="1 2">120-4 pot B 10/14</strain>
    </source>
</reference>
<organism evidence="1 2">
    <name type="scientific">Gigaspora margarita</name>
    <dbReference type="NCBI Taxonomy" id="4874"/>
    <lineage>
        <taxon>Eukaryota</taxon>
        <taxon>Fungi</taxon>
        <taxon>Fungi incertae sedis</taxon>
        <taxon>Mucoromycota</taxon>
        <taxon>Glomeromycotina</taxon>
        <taxon>Glomeromycetes</taxon>
        <taxon>Diversisporales</taxon>
        <taxon>Gigasporaceae</taxon>
        <taxon>Gigaspora</taxon>
    </lineage>
</organism>
<protein>
    <submittedName>
        <fullName evidence="1">34396_t:CDS:1</fullName>
    </submittedName>
</protein>
<dbReference type="EMBL" id="CAJVQB010060379">
    <property type="protein sequence ID" value="CAG8839415.1"/>
    <property type="molecule type" value="Genomic_DNA"/>
</dbReference>